<organism evidence="1 2">
    <name type="scientific">Cnuibacter physcomitrellae</name>
    <dbReference type="NCBI Taxonomy" id="1619308"/>
    <lineage>
        <taxon>Bacteria</taxon>
        <taxon>Bacillati</taxon>
        <taxon>Actinomycetota</taxon>
        <taxon>Actinomycetes</taxon>
        <taxon>Micrococcales</taxon>
        <taxon>Microbacteriaceae</taxon>
        <taxon>Cnuibacter</taxon>
    </lineage>
</organism>
<evidence type="ECO:0000313" key="2">
    <source>
        <dbReference type="Proteomes" id="UP000192775"/>
    </source>
</evidence>
<dbReference type="AlphaFoldDB" id="A0A1X9LMZ5"/>
<evidence type="ECO:0000313" key="1">
    <source>
        <dbReference type="EMBL" id="ARJ06477.1"/>
    </source>
</evidence>
<dbReference type="STRING" id="1619308.B5808_15580"/>
<name>A0A1X9LMZ5_9MICO</name>
<sequence>MSTDQLHRPTDPITLTVVGFRWVSDAEGSRDEVMLAEGLVLGPGGQLVVARPGLRLDPAPDRTVLHLESRFVGAFPERQLPRLTLVVTCDRIHGEDIVLAGLPTSQPEVWKLSLNGRMVNDSSWVRVKTGDRVLVLTWQHHEQGLTPLLGVEVGSAGAGPDYTEDIPTAIAPRVEARRDLLKRFCDQLFPADPNAWDRNAIILAAFCSDPSDPLKAATTALAACGMSTKNLSHTGRFVAYLRRTLADCRDPHVETQEATLEDVLRISAFPLREDDARALLIDRLRKAGLVTPRARGVIAKLTAAGS</sequence>
<dbReference type="KEGG" id="cphy:B5808_15580"/>
<proteinExistence type="predicted"/>
<dbReference type="RefSeq" id="WP_085020615.1">
    <property type="nucleotide sequence ID" value="NZ_BMHD01000001.1"/>
</dbReference>
<dbReference type="EMBL" id="CP020715">
    <property type="protein sequence ID" value="ARJ06477.1"/>
    <property type="molecule type" value="Genomic_DNA"/>
</dbReference>
<reference evidence="1 2" key="1">
    <citation type="submission" date="2017-04" db="EMBL/GenBank/DDBJ databases">
        <authorList>
            <person name="Afonso C.L."/>
            <person name="Miller P.J."/>
            <person name="Scott M.A."/>
            <person name="Spackman E."/>
            <person name="Goraichik I."/>
            <person name="Dimitrov K.M."/>
            <person name="Suarez D.L."/>
            <person name="Swayne D.E."/>
        </authorList>
    </citation>
    <scope>NUCLEOTIDE SEQUENCE [LARGE SCALE GENOMIC DNA]</scope>
    <source>
        <strain evidence="2">XA(T)</strain>
    </source>
</reference>
<protein>
    <submittedName>
        <fullName evidence="1">Uncharacterized protein</fullName>
    </submittedName>
</protein>
<accession>A0A1X9LMZ5</accession>
<keyword evidence="2" id="KW-1185">Reference proteome</keyword>
<gene>
    <name evidence="1" type="ORF">B5808_15580</name>
</gene>
<dbReference type="Proteomes" id="UP000192775">
    <property type="component" value="Chromosome"/>
</dbReference>